<gene>
    <name evidence="1" type="ORF">NCTC10736_03427</name>
</gene>
<sequence>MELRIFYDGNCPLCSAEMRQLKARDPDNLIALENLNAPDFSQRFSYIDKNYANTILHGETATGEILLGLDVTCKAWALTGTRSWIQLLRLPIIKPVADWLYLHFAKNRYRISYLLTGKARCDDNCQLPTKRR</sequence>
<proteinExistence type="predicted"/>
<dbReference type="Proteomes" id="UP000255061">
    <property type="component" value="Unassembled WGS sequence"/>
</dbReference>
<protein>
    <submittedName>
        <fullName evidence="1">Protein of uncharacterized function, DUF393</fullName>
    </submittedName>
</protein>
<dbReference type="GO" id="GO:0015035">
    <property type="term" value="F:protein-disulfide reductase activity"/>
    <property type="evidence" value="ECO:0007669"/>
    <property type="project" value="InterPro"/>
</dbReference>
<dbReference type="InterPro" id="IPR007263">
    <property type="entry name" value="DCC1-like"/>
</dbReference>
<dbReference type="InterPro" id="IPR044691">
    <property type="entry name" value="DCC1_Trx"/>
</dbReference>
<name>A0A380B4Q0_9GAMM</name>
<accession>A0A380B4Q0</accession>
<dbReference type="Pfam" id="PF04134">
    <property type="entry name" value="DCC1-like"/>
    <property type="match status" value="1"/>
</dbReference>
<dbReference type="PANTHER" id="PTHR34290">
    <property type="entry name" value="SI:CH73-390P7.2"/>
    <property type="match status" value="1"/>
</dbReference>
<dbReference type="PANTHER" id="PTHR34290:SF2">
    <property type="entry name" value="OS04G0668800 PROTEIN"/>
    <property type="match status" value="1"/>
</dbReference>
<dbReference type="AlphaFoldDB" id="A0A380B4Q0"/>
<organism evidence="1 2">
    <name type="scientific">Shewanella morhuae</name>
    <dbReference type="NCBI Taxonomy" id="365591"/>
    <lineage>
        <taxon>Bacteria</taxon>
        <taxon>Pseudomonadati</taxon>
        <taxon>Pseudomonadota</taxon>
        <taxon>Gammaproteobacteria</taxon>
        <taxon>Alteromonadales</taxon>
        <taxon>Shewanellaceae</taxon>
        <taxon>Shewanella</taxon>
    </lineage>
</organism>
<evidence type="ECO:0000313" key="2">
    <source>
        <dbReference type="Proteomes" id="UP000255061"/>
    </source>
</evidence>
<reference evidence="1 2" key="1">
    <citation type="submission" date="2018-06" db="EMBL/GenBank/DDBJ databases">
        <authorList>
            <consortium name="Pathogen Informatics"/>
            <person name="Doyle S."/>
        </authorList>
    </citation>
    <scope>NUCLEOTIDE SEQUENCE [LARGE SCALE GENOMIC DNA]</scope>
    <source>
        <strain evidence="1 2">NCTC10736</strain>
    </source>
</reference>
<dbReference type="EMBL" id="UGYV01000001">
    <property type="protein sequence ID" value="SUI91965.1"/>
    <property type="molecule type" value="Genomic_DNA"/>
</dbReference>
<dbReference type="RefSeq" id="WP_115406814.1">
    <property type="nucleotide sequence ID" value="NZ_UGYV01000001.1"/>
</dbReference>
<evidence type="ECO:0000313" key="1">
    <source>
        <dbReference type="EMBL" id="SUI91965.1"/>
    </source>
</evidence>